<reference evidence="3" key="1">
    <citation type="submission" date="2025-08" db="UniProtKB">
        <authorList>
            <consortium name="RefSeq"/>
        </authorList>
    </citation>
    <scope>IDENTIFICATION</scope>
</reference>
<feature type="region of interest" description="Disordered" evidence="1">
    <location>
        <begin position="180"/>
        <end position="355"/>
    </location>
</feature>
<feature type="compositionally biased region" description="Basic and acidic residues" evidence="1">
    <location>
        <begin position="304"/>
        <end position="313"/>
    </location>
</feature>
<feature type="compositionally biased region" description="Basic and acidic residues" evidence="1">
    <location>
        <begin position="242"/>
        <end position="258"/>
    </location>
</feature>
<feature type="compositionally biased region" description="Low complexity" evidence="1">
    <location>
        <begin position="207"/>
        <end position="218"/>
    </location>
</feature>
<evidence type="ECO:0000313" key="2">
    <source>
        <dbReference type="Proteomes" id="UP000694888"/>
    </source>
</evidence>
<evidence type="ECO:0000256" key="1">
    <source>
        <dbReference type="SAM" id="MobiDB-lite"/>
    </source>
</evidence>
<name>A0ABM1VQG9_APLCA</name>
<proteinExistence type="predicted"/>
<protein>
    <submittedName>
        <fullName evidence="3">Uncharacterized protein LOC118477144</fullName>
    </submittedName>
</protein>
<accession>A0ABM1VQG9</accession>
<sequence length="399" mass="44857">MRSHSCENKITNDDIDSFAYSHPCFKRKFPLCVRGPQHVILLYFMISSQVSTRHFSLFTCIQRSSTTKLKKWLQVAVFTRELHPKCQHHEIRVYFLNRTPCALQWAIQNEASHDFRLACPVMNFLFEEIGESMMVQVAYLSEGWAMVSDTVGHSVLREVAFENIWHGTCPHAPLCFRRSNQLSEGPGPTQVNPSLGQVTPGSRAALTKSTSDSVSSTSAVFDQTGDRGGTGTGVVGCSPDAEFEHREKRSADIEEARAPRVVLSNMEGSDKSVLNGRENVDQQKGKGKRSRKETSPYVNVDIQYNRDHAESSRRASQSSRSEFESLLMTSRECNNDVDDDDEEPPGSGREHDQRKEREINIDLRLYQQLCNNKSAHVNVLLFHTAGHQLGISVPKSAVL</sequence>
<feature type="compositionally biased region" description="Acidic residues" evidence="1">
    <location>
        <begin position="335"/>
        <end position="344"/>
    </location>
</feature>
<dbReference type="RefSeq" id="XP_035824661.1">
    <property type="nucleotide sequence ID" value="XM_035968768.1"/>
</dbReference>
<organism evidence="2 3">
    <name type="scientific">Aplysia californica</name>
    <name type="common">California sea hare</name>
    <dbReference type="NCBI Taxonomy" id="6500"/>
    <lineage>
        <taxon>Eukaryota</taxon>
        <taxon>Metazoa</taxon>
        <taxon>Spiralia</taxon>
        <taxon>Lophotrochozoa</taxon>
        <taxon>Mollusca</taxon>
        <taxon>Gastropoda</taxon>
        <taxon>Heterobranchia</taxon>
        <taxon>Euthyneura</taxon>
        <taxon>Tectipleura</taxon>
        <taxon>Aplysiida</taxon>
        <taxon>Aplysioidea</taxon>
        <taxon>Aplysiidae</taxon>
        <taxon>Aplysia</taxon>
    </lineage>
</organism>
<dbReference type="GeneID" id="118477144"/>
<keyword evidence="2" id="KW-1185">Reference proteome</keyword>
<evidence type="ECO:0000313" key="3">
    <source>
        <dbReference type="RefSeq" id="XP_035824661.1"/>
    </source>
</evidence>
<feature type="compositionally biased region" description="Polar residues" evidence="1">
    <location>
        <begin position="180"/>
        <end position="200"/>
    </location>
</feature>
<gene>
    <name evidence="3" type="primary">LOC118477144</name>
</gene>
<dbReference type="Proteomes" id="UP000694888">
    <property type="component" value="Unplaced"/>
</dbReference>